<accession>A0A6G1J143</accession>
<evidence type="ECO:0000313" key="1">
    <source>
        <dbReference type="EMBL" id="KAF2684236.1"/>
    </source>
</evidence>
<proteinExistence type="predicted"/>
<keyword evidence="2" id="KW-1185">Reference proteome</keyword>
<gene>
    <name evidence="1" type="ORF">K458DRAFT_389446</name>
</gene>
<reference evidence="1" key="1">
    <citation type="journal article" date="2020" name="Stud. Mycol.">
        <title>101 Dothideomycetes genomes: a test case for predicting lifestyles and emergence of pathogens.</title>
        <authorList>
            <person name="Haridas S."/>
            <person name="Albert R."/>
            <person name="Binder M."/>
            <person name="Bloem J."/>
            <person name="Labutti K."/>
            <person name="Salamov A."/>
            <person name="Andreopoulos B."/>
            <person name="Baker S."/>
            <person name="Barry K."/>
            <person name="Bills G."/>
            <person name="Bluhm B."/>
            <person name="Cannon C."/>
            <person name="Castanera R."/>
            <person name="Culley D."/>
            <person name="Daum C."/>
            <person name="Ezra D."/>
            <person name="Gonzalez J."/>
            <person name="Henrissat B."/>
            <person name="Kuo A."/>
            <person name="Liang C."/>
            <person name="Lipzen A."/>
            <person name="Lutzoni F."/>
            <person name="Magnuson J."/>
            <person name="Mondo S."/>
            <person name="Nolan M."/>
            <person name="Ohm R."/>
            <person name="Pangilinan J."/>
            <person name="Park H.-J."/>
            <person name="Ramirez L."/>
            <person name="Alfaro M."/>
            <person name="Sun H."/>
            <person name="Tritt A."/>
            <person name="Yoshinaga Y."/>
            <person name="Zwiers L.-H."/>
            <person name="Turgeon B."/>
            <person name="Goodwin S."/>
            <person name="Spatafora J."/>
            <person name="Crous P."/>
            <person name="Grigoriev I."/>
        </authorList>
    </citation>
    <scope>NUCLEOTIDE SEQUENCE</scope>
    <source>
        <strain evidence="1">CBS 122367</strain>
    </source>
</reference>
<dbReference type="AlphaFoldDB" id="A0A6G1J143"/>
<name>A0A6G1J143_9PLEO</name>
<evidence type="ECO:0000313" key="2">
    <source>
        <dbReference type="Proteomes" id="UP000799291"/>
    </source>
</evidence>
<organism evidence="1 2">
    <name type="scientific">Lentithecium fluviatile CBS 122367</name>
    <dbReference type="NCBI Taxonomy" id="1168545"/>
    <lineage>
        <taxon>Eukaryota</taxon>
        <taxon>Fungi</taxon>
        <taxon>Dikarya</taxon>
        <taxon>Ascomycota</taxon>
        <taxon>Pezizomycotina</taxon>
        <taxon>Dothideomycetes</taxon>
        <taxon>Pleosporomycetidae</taxon>
        <taxon>Pleosporales</taxon>
        <taxon>Massarineae</taxon>
        <taxon>Lentitheciaceae</taxon>
        <taxon>Lentithecium</taxon>
    </lineage>
</organism>
<sequence length="182" mass="20371">MPDVPLPHKISVKATSGSHSAQSSLDIILFHGCSNNRTHKLEKSLQASAAAIGKDVVNSHVYVFGFDAAKLLRDRKPIFDELVRHLLDRIKDIPESERIAMIAHNTAAWVVREALVQSQYDGDLDKVPVGLVDFGLPNDLSHNYWNFESNWNVFRDETLREGIAERRREDVTGTGQNIARGS</sequence>
<protein>
    <submittedName>
        <fullName evidence="1">Uncharacterized protein</fullName>
    </submittedName>
</protein>
<dbReference type="Proteomes" id="UP000799291">
    <property type="component" value="Unassembled WGS sequence"/>
</dbReference>
<dbReference type="EMBL" id="MU005582">
    <property type="protein sequence ID" value="KAF2684236.1"/>
    <property type="molecule type" value="Genomic_DNA"/>
</dbReference>